<dbReference type="Gene3D" id="3.30.70.3290">
    <property type="match status" value="1"/>
</dbReference>
<keyword evidence="1" id="KW-0596">Phosphopantetheine</keyword>
<dbReference type="InterPro" id="IPR001227">
    <property type="entry name" value="Ac_transferase_dom_sf"/>
</dbReference>
<dbReference type="PANTHER" id="PTHR43775:SF37">
    <property type="entry name" value="SI:DKEY-61P9.11"/>
    <property type="match status" value="1"/>
</dbReference>
<feature type="compositionally biased region" description="Basic and acidic residues" evidence="5">
    <location>
        <begin position="836"/>
        <end position="859"/>
    </location>
</feature>
<dbReference type="KEGG" id="nwl:NWFMUON74_70670"/>
<organism evidence="8 9">
    <name type="scientific">Nocardia wallacei</name>
    <dbReference type="NCBI Taxonomy" id="480035"/>
    <lineage>
        <taxon>Bacteria</taxon>
        <taxon>Bacillati</taxon>
        <taxon>Actinomycetota</taxon>
        <taxon>Actinomycetes</taxon>
        <taxon>Mycobacteriales</taxon>
        <taxon>Nocardiaceae</taxon>
        <taxon>Nocardia</taxon>
    </lineage>
</organism>
<dbReference type="GO" id="GO:0004312">
    <property type="term" value="F:fatty acid synthase activity"/>
    <property type="evidence" value="ECO:0007669"/>
    <property type="project" value="TreeGrafter"/>
</dbReference>
<dbReference type="Gene3D" id="3.40.366.10">
    <property type="entry name" value="Malonyl-Coenzyme A Acyl Carrier Protein, domain 2"/>
    <property type="match status" value="1"/>
</dbReference>
<keyword evidence="4" id="KW-0511">Multifunctional enzyme</keyword>
<keyword evidence="9" id="KW-1185">Reference proteome</keyword>
<evidence type="ECO:0000313" key="8">
    <source>
        <dbReference type="EMBL" id="BCK59295.1"/>
    </source>
</evidence>
<accession>A0A7G1KVI5</accession>
<dbReference type="GO" id="GO:0006633">
    <property type="term" value="P:fatty acid biosynthetic process"/>
    <property type="evidence" value="ECO:0007669"/>
    <property type="project" value="TreeGrafter"/>
</dbReference>
<evidence type="ECO:0000256" key="5">
    <source>
        <dbReference type="SAM" id="MobiDB-lite"/>
    </source>
</evidence>
<feature type="compositionally biased region" description="Low complexity" evidence="5">
    <location>
        <begin position="826"/>
        <end position="835"/>
    </location>
</feature>
<evidence type="ECO:0000256" key="4">
    <source>
        <dbReference type="ARBA" id="ARBA00023268"/>
    </source>
</evidence>
<dbReference type="SUPFAM" id="SSF52151">
    <property type="entry name" value="FabD/lysophospholipase-like"/>
    <property type="match status" value="1"/>
</dbReference>
<evidence type="ECO:0000259" key="7">
    <source>
        <dbReference type="SMART" id="SM00827"/>
    </source>
</evidence>
<evidence type="ECO:0000256" key="2">
    <source>
        <dbReference type="ARBA" id="ARBA00022553"/>
    </source>
</evidence>
<dbReference type="InterPro" id="IPR016036">
    <property type="entry name" value="Malonyl_transacylase_ACP-bd"/>
</dbReference>
<keyword evidence="3" id="KW-0808">Transferase</keyword>
<gene>
    <name evidence="8" type="ORF">NWFMUON74_70670</name>
</gene>
<dbReference type="InterPro" id="IPR013968">
    <property type="entry name" value="PKS_KR"/>
</dbReference>
<sequence>MGRALAARYPVFARALDAGAEAVVRAGGRRVWTPRHGFAKSLATADSVQPALYVYQLALAELVREWGIRADAVLGHGAGEIAAAVVSGALTPADGARVVTTRGHTLARRADPGAAAVVQAAAEEVRRLVEPMRSAVSIATVDGPRSVVVTGVPRYVETLVRRARRRGLPARLSAVDSLTHTRAGRDGVSEFASQLEGMAPRAPRVPVYSTVRRGRVITTADLTADYWAENASGAVEFASALDAAAAHGMSTVVEIAPDPTLASIVRDNPAFTDSTYPLVVGDNEAESFLEAVARLYACGRLAAAAPDHDPGDADTRTEKPSPATGYEWLLANPRTAAPEHAVDSSDAPRVAAELTGALPETAVYDPTVATATEWAASILTEECWVPVDRPDRALPADPPFYQGLVVGESAAAAGLEAHLSRRIPALRITREPVDAGPIVASMLADHAVPTAVALVWATPELPGPVTTGVAGALDVLQRLQGSAAVATLTVVLTDRASLTQHAIAGLVRSLQLESPVPTRLIWTSDDDPAQVADLVLEPAGPQEVRVFEHTVSARRFRTAPRVPEPIGVRPEGTYVVTGGLGTLGSVAARWLLDAGARDLVVLTRTPRPLPQLLDGLDDRIVVVRCDVTDRADLANALFDIRACGSTIRGAVHAAGVRRDAEFATVTPGLLAELFEPRAGAARHLIDLTAADPIDFVLLSSSATGALGAPGQAADAAAHAALDALARNRVDDRVRSIGWGHWISGPVTPTTDARWRRAGVTPFDVARGTAVLSVALAHRTPALLAVDYTPTGDTSPMAARLRNTIPPHSTRPRRAAGDSTALPGRPAAAALSTAPAEDLRTTRHRDSPRDGRCSVRGAAE</sequence>
<dbReference type="SUPFAM" id="SSF55048">
    <property type="entry name" value="Probable ACP-binding domain of malonyl-CoA ACP transacylase"/>
    <property type="match status" value="1"/>
</dbReference>
<evidence type="ECO:0000256" key="3">
    <source>
        <dbReference type="ARBA" id="ARBA00022679"/>
    </source>
</evidence>
<dbReference type="EMBL" id="AP023396">
    <property type="protein sequence ID" value="BCK59295.1"/>
    <property type="molecule type" value="Genomic_DNA"/>
</dbReference>
<dbReference type="CDD" id="cd05274">
    <property type="entry name" value="KR_FAS_SDR_x"/>
    <property type="match status" value="1"/>
</dbReference>
<dbReference type="Gene3D" id="3.40.50.720">
    <property type="entry name" value="NAD(P)-binding Rossmann-like Domain"/>
    <property type="match status" value="1"/>
</dbReference>
<proteinExistence type="predicted"/>
<protein>
    <submittedName>
        <fullName evidence="8">Uncharacterized protein</fullName>
    </submittedName>
</protein>
<dbReference type="Pfam" id="PF08659">
    <property type="entry name" value="KR"/>
    <property type="match status" value="1"/>
</dbReference>
<name>A0A7G1KVI5_9NOCA</name>
<dbReference type="Proteomes" id="UP000516173">
    <property type="component" value="Chromosome"/>
</dbReference>
<dbReference type="InterPro" id="IPR036291">
    <property type="entry name" value="NAD(P)-bd_dom_sf"/>
</dbReference>
<dbReference type="SMART" id="SM00822">
    <property type="entry name" value="PKS_KR"/>
    <property type="match status" value="1"/>
</dbReference>
<evidence type="ECO:0000313" key="9">
    <source>
        <dbReference type="Proteomes" id="UP000516173"/>
    </source>
</evidence>
<dbReference type="SUPFAM" id="SSF51735">
    <property type="entry name" value="NAD(P)-binding Rossmann-fold domains"/>
    <property type="match status" value="2"/>
</dbReference>
<dbReference type="AlphaFoldDB" id="A0A7G1KVI5"/>
<dbReference type="PANTHER" id="PTHR43775">
    <property type="entry name" value="FATTY ACID SYNTHASE"/>
    <property type="match status" value="1"/>
</dbReference>
<dbReference type="InterPro" id="IPR016035">
    <property type="entry name" value="Acyl_Trfase/lysoPLipase"/>
</dbReference>
<reference evidence="8 9" key="1">
    <citation type="submission" date="2020-08" db="EMBL/GenBank/DDBJ databases">
        <title>Genome Sequencing of Nocardia wallacei strain FMUON74 and assembly.</title>
        <authorList>
            <person name="Toyokawa M."/>
            <person name="Uesaka K."/>
        </authorList>
    </citation>
    <scope>NUCLEOTIDE SEQUENCE [LARGE SCALE GENOMIC DNA]</scope>
    <source>
        <strain evidence="8 9">FMUON74</strain>
    </source>
</reference>
<dbReference type="InterPro" id="IPR050091">
    <property type="entry name" value="PKS_NRPS_Biosynth_Enz"/>
</dbReference>
<feature type="domain" description="Ketoreductase" evidence="6">
    <location>
        <begin position="572"/>
        <end position="744"/>
    </location>
</feature>
<dbReference type="SMART" id="SM00827">
    <property type="entry name" value="PKS_AT"/>
    <property type="match status" value="1"/>
</dbReference>
<keyword evidence="2" id="KW-0597">Phosphoprotein</keyword>
<evidence type="ECO:0000259" key="6">
    <source>
        <dbReference type="SMART" id="SM00822"/>
    </source>
</evidence>
<evidence type="ECO:0000256" key="1">
    <source>
        <dbReference type="ARBA" id="ARBA00022450"/>
    </source>
</evidence>
<feature type="domain" description="Malonyl-CoA:ACP transacylase (MAT)" evidence="7">
    <location>
        <begin position="1"/>
        <end position="283"/>
    </location>
</feature>
<feature type="region of interest" description="Disordered" evidence="5">
    <location>
        <begin position="799"/>
        <end position="859"/>
    </location>
</feature>
<feature type="region of interest" description="Disordered" evidence="5">
    <location>
        <begin position="305"/>
        <end position="324"/>
    </location>
</feature>
<dbReference type="InterPro" id="IPR014043">
    <property type="entry name" value="Acyl_transferase_dom"/>
</dbReference>
<feature type="compositionally biased region" description="Basic and acidic residues" evidence="5">
    <location>
        <begin position="306"/>
        <end position="319"/>
    </location>
</feature>
<dbReference type="Pfam" id="PF00698">
    <property type="entry name" value="Acyl_transf_1"/>
    <property type="match status" value="1"/>
</dbReference>
<dbReference type="InterPro" id="IPR057326">
    <property type="entry name" value="KR_dom"/>
</dbReference>